<protein>
    <submittedName>
        <fullName evidence="1">Uncharacterized protein</fullName>
    </submittedName>
</protein>
<name>A0A0E0PUM2_ORYRU</name>
<evidence type="ECO:0000313" key="1">
    <source>
        <dbReference type="EnsemblPlants" id="ORUFI06G06320.1"/>
    </source>
</evidence>
<reference evidence="2" key="1">
    <citation type="submission" date="2013-06" db="EMBL/GenBank/DDBJ databases">
        <authorList>
            <person name="Zhao Q."/>
        </authorList>
    </citation>
    <scope>NUCLEOTIDE SEQUENCE</scope>
    <source>
        <strain evidence="2">cv. W1943</strain>
    </source>
</reference>
<evidence type="ECO:0000313" key="2">
    <source>
        <dbReference type="Proteomes" id="UP000008022"/>
    </source>
</evidence>
<reference evidence="1" key="2">
    <citation type="submission" date="2015-06" db="UniProtKB">
        <authorList>
            <consortium name="EnsemblPlants"/>
        </authorList>
    </citation>
    <scope>IDENTIFICATION</scope>
</reference>
<dbReference type="EnsemblPlants" id="ORUFI06G06320.1">
    <property type="protein sequence ID" value="ORUFI06G06320.1"/>
    <property type="gene ID" value="ORUFI06G06320"/>
</dbReference>
<dbReference type="HOGENOM" id="CLU_2578049_0_0_1"/>
<dbReference type="Gramene" id="ORUFI06G06320.1">
    <property type="protein sequence ID" value="ORUFI06G06320.1"/>
    <property type="gene ID" value="ORUFI06G06320"/>
</dbReference>
<keyword evidence="2" id="KW-1185">Reference proteome</keyword>
<sequence length="81" mass="8694">MAECPTSWRPYRNWLLLSCSICSCPQPLVRSPQAARCAHYCSLGSGASFSTGLYSDAPTLPPTPLYSGQRTAVGSAGCHYH</sequence>
<proteinExistence type="predicted"/>
<dbReference type="AlphaFoldDB" id="A0A0E0PUM2"/>
<dbReference type="Proteomes" id="UP000008022">
    <property type="component" value="Unassembled WGS sequence"/>
</dbReference>
<organism evidence="1 2">
    <name type="scientific">Oryza rufipogon</name>
    <name type="common">Brownbeard rice</name>
    <name type="synonym">Asian wild rice</name>
    <dbReference type="NCBI Taxonomy" id="4529"/>
    <lineage>
        <taxon>Eukaryota</taxon>
        <taxon>Viridiplantae</taxon>
        <taxon>Streptophyta</taxon>
        <taxon>Embryophyta</taxon>
        <taxon>Tracheophyta</taxon>
        <taxon>Spermatophyta</taxon>
        <taxon>Magnoliopsida</taxon>
        <taxon>Liliopsida</taxon>
        <taxon>Poales</taxon>
        <taxon>Poaceae</taxon>
        <taxon>BOP clade</taxon>
        <taxon>Oryzoideae</taxon>
        <taxon>Oryzeae</taxon>
        <taxon>Oryzinae</taxon>
        <taxon>Oryza</taxon>
    </lineage>
</organism>
<accession>A0A0E0PUM2</accession>